<keyword evidence="2 13" id="KW-0963">Cytoplasm</keyword>
<dbReference type="CDD" id="cd16962">
    <property type="entry name" value="RuvC"/>
    <property type="match status" value="1"/>
</dbReference>
<evidence type="ECO:0000256" key="4">
    <source>
        <dbReference type="ARBA" id="ARBA00022723"/>
    </source>
</evidence>
<comment type="cofactor">
    <cofactor evidence="13">
        <name>Mg(2+)</name>
        <dbReference type="ChEBI" id="CHEBI:18420"/>
    </cofactor>
    <text evidence="13">Binds 2 Mg(2+) ion per subunit.</text>
</comment>
<dbReference type="Gene3D" id="3.30.420.10">
    <property type="entry name" value="Ribonuclease H-like superfamily/Ribonuclease H"/>
    <property type="match status" value="1"/>
</dbReference>
<dbReference type="GO" id="GO:0006310">
    <property type="term" value="P:DNA recombination"/>
    <property type="evidence" value="ECO:0007669"/>
    <property type="project" value="UniProtKB-UniRule"/>
</dbReference>
<dbReference type="GO" id="GO:0003677">
    <property type="term" value="F:DNA binding"/>
    <property type="evidence" value="ECO:0007669"/>
    <property type="project" value="UniProtKB-KW"/>
</dbReference>
<dbReference type="PANTHER" id="PTHR30194:SF3">
    <property type="entry name" value="CROSSOVER JUNCTION ENDODEOXYRIBONUCLEASE RUVC"/>
    <property type="match status" value="1"/>
</dbReference>
<dbReference type="SUPFAM" id="SSF53098">
    <property type="entry name" value="Ribonuclease H-like"/>
    <property type="match status" value="1"/>
</dbReference>
<dbReference type="GO" id="GO:0008821">
    <property type="term" value="F:crossover junction DNA endonuclease activity"/>
    <property type="evidence" value="ECO:0007669"/>
    <property type="project" value="UniProtKB-UniRule"/>
</dbReference>
<protein>
    <recommendedName>
        <fullName evidence="13 14">Crossover junction endodeoxyribonuclease RuvC</fullName>
        <ecNumber evidence="13 14">3.1.21.10</ecNumber>
    </recommendedName>
    <alternativeName>
        <fullName evidence="13">Holliday junction nuclease RuvC</fullName>
    </alternativeName>
    <alternativeName>
        <fullName evidence="13">Holliday junction resolvase RuvC</fullName>
    </alternativeName>
</protein>
<evidence type="ECO:0000256" key="2">
    <source>
        <dbReference type="ARBA" id="ARBA00022490"/>
    </source>
</evidence>
<comment type="catalytic activity">
    <reaction evidence="12 13">
        <text>Endonucleolytic cleavage at a junction such as a reciprocal single-stranded crossover between two homologous DNA duplexes (Holliday junction).</text>
        <dbReference type="EC" id="3.1.21.10"/>
    </reaction>
</comment>
<evidence type="ECO:0000256" key="10">
    <source>
        <dbReference type="ARBA" id="ARBA00023172"/>
    </source>
</evidence>
<comment type="function">
    <text evidence="13">The RuvA-RuvB-RuvC complex processes Holliday junction (HJ) DNA during genetic recombination and DNA repair. Endonuclease that resolves HJ intermediates. Cleaves cruciform DNA by making single-stranded nicks across the HJ at symmetrical positions within the homologous arms, yielding a 5'-phosphate and a 3'-hydroxyl group; requires a central core of homology in the junction. The consensus cleavage sequence is 5'-(A/T)TT(C/G)-3'. Cleavage occurs on the 3'-side of the TT dinucleotide at the point of strand exchange. HJ branch migration catalyzed by RuvA-RuvB allows RuvC to scan DNA until it finds its consensus sequence, where it cleaves and resolves the cruciform DNA.</text>
</comment>
<comment type="subcellular location">
    <subcellularLocation>
        <location evidence="13">Cytoplasm</location>
    </subcellularLocation>
</comment>
<dbReference type="PRINTS" id="PR00696">
    <property type="entry name" value="RSOLVASERUVC"/>
</dbReference>
<keyword evidence="8 13" id="KW-0460">Magnesium</keyword>
<dbReference type="InterPro" id="IPR036397">
    <property type="entry name" value="RNaseH_sf"/>
</dbReference>
<dbReference type="GO" id="GO:0006281">
    <property type="term" value="P:DNA repair"/>
    <property type="evidence" value="ECO:0007669"/>
    <property type="project" value="UniProtKB-UniRule"/>
</dbReference>
<evidence type="ECO:0000256" key="9">
    <source>
        <dbReference type="ARBA" id="ARBA00023125"/>
    </source>
</evidence>
<dbReference type="PANTHER" id="PTHR30194">
    <property type="entry name" value="CROSSOVER JUNCTION ENDODEOXYRIBONUCLEASE RUVC"/>
    <property type="match status" value="1"/>
</dbReference>
<keyword evidence="3 13" id="KW-0540">Nuclease</keyword>
<keyword evidence="10 13" id="KW-0233">DNA recombination</keyword>
<keyword evidence="6 13" id="KW-0227">DNA damage</keyword>
<evidence type="ECO:0000256" key="5">
    <source>
        <dbReference type="ARBA" id="ARBA00022759"/>
    </source>
</evidence>
<sequence length="162" mass="17380">MVILGIDPGSKRVGYGLILSGKNFKLLDYGVLETKGEPAKSILEISKKVSKLLNKYKPGLAGIEKIYFSKNIKTGIAVAQTRGALMLEIAKRGIPIKELGPNEIKLAVTGYGFADKKAVSKMVAKILNLNNITGYDDASDALATAITAAIKRPDTGVDKLFR</sequence>
<dbReference type="HAMAP" id="MF_00034">
    <property type="entry name" value="RuvC"/>
    <property type="match status" value="1"/>
</dbReference>
<proteinExistence type="inferred from homology"/>
<evidence type="ECO:0000256" key="11">
    <source>
        <dbReference type="ARBA" id="ARBA00023204"/>
    </source>
</evidence>
<feature type="active site" evidence="13">
    <location>
        <position position="137"/>
    </location>
</feature>
<evidence type="ECO:0000256" key="14">
    <source>
        <dbReference type="NCBIfam" id="TIGR00228"/>
    </source>
</evidence>
<dbReference type="STRING" id="1798404.A3B92_00940"/>
<dbReference type="Proteomes" id="UP000177960">
    <property type="component" value="Unassembled WGS sequence"/>
</dbReference>
<evidence type="ECO:0000256" key="7">
    <source>
        <dbReference type="ARBA" id="ARBA00022801"/>
    </source>
</evidence>
<keyword evidence="11 13" id="KW-0234">DNA repair</keyword>
<dbReference type="EC" id="3.1.21.10" evidence="13 14"/>
<dbReference type="InterPro" id="IPR002176">
    <property type="entry name" value="X-over_junc_endoDNase_RuvC"/>
</dbReference>
<organism evidence="15 16">
    <name type="scientific">Candidatus Harrisonbacteria bacterium RIFCSPHIGHO2_02_FULL_42_16</name>
    <dbReference type="NCBI Taxonomy" id="1798404"/>
    <lineage>
        <taxon>Bacteria</taxon>
        <taxon>Candidatus Harrisoniibacteriota</taxon>
    </lineage>
</organism>
<feature type="binding site" evidence="13">
    <location>
        <position position="7"/>
    </location>
    <ligand>
        <name>Mg(2+)</name>
        <dbReference type="ChEBI" id="CHEBI:18420"/>
        <label>1</label>
    </ligand>
</feature>
<keyword evidence="5 13" id="KW-0255">Endonuclease</keyword>
<evidence type="ECO:0000256" key="13">
    <source>
        <dbReference type="HAMAP-Rule" id="MF_00034"/>
    </source>
</evidence>
<dbReference type="AlphaFoldDB" id="A0A1G1ZJ22"/>
<evidence type="ECO:0000256" key="3">
    <source>
        <dbReference type="ARBA" id="ARBA00022722"/>
    </source>
</evidence>
<evidence type="ECO:0000313" key="16">
    <source>
        <dbReference type="Proteomes" id="UP000177960"/>
    </source>
</evidence>
<keyword evidence="7 13" id="KW-0378">Hydrolase</keyword>
<dbReference type="GO" id="GO:0005737">
    <property type="term" value="C:cytoplasm"/>
    <property type="evidence" value="ECO:0007669"/>
    <property type="project" value="UniProtKB-SubCell"/>
</dbReference>
<evidence type="ECO:0000256" key="8">
    <source>
        <dbReference type="ARBA" id="ARBA00022842"/>
    </source>
</evidence>
<dbReference type="GO" id="GO:0000287">
    <property type="term" value="F:magnesium ion binding"/>
    <property type="evidence" value="ECO:0007669"/>
    <property type="project" value="UniProtKB-UniRule"/>
</dbReference>
<keyword evidence="4 13" id="KW-0479">Metal-binding</keyword>
<comment type="caution">
    <text evidence="15">The sequence shown here is derived from an EMBL/GenBank/DDBJ whole genome shotgun (WGS) entry which is preliminary data.</text>
</comment>
<name>A0A1G1ZJ22_9BACT</name>
<comment type="similarity">
    <text evidence="1 13">Belongs to the RuvC family.</text>
</comment>
<feature type="binding site" evidence="13">
    <location>
        <position position="137"/>
    </location>
    <ligand>
        <name>Mg(2+)</name>
        <dbReference type="ChEBI" id="CHEBI:18420"/>
        <label>1</label>
    </ligand>
</feature>
<reference evidence="15 16" key="1">
    <citation type="journal article" date="2016" name="Nat. Commun.">
        <title>Thousands of microbial genomes shed light on interconnected biogeochemical processes in an aquifer system.</title>
        <authorList>
            <person name="Anantharaman K."/>
            <person name="Brown C.T."/>
            <person name="Hug L.A."/>
            <person name="Sharon I."/>
            <person name="Castelle C.J."/>
            <person name="Probst A.J."/>
            <person name="Thomas B.C."/>
            <person name="Singh A."/>
            <person name="Wilkins M.J."/>
            <person name="Karaoz U."/>
            <person name="Brodie E.L."/>
            <person name="Williams K.H."/>
            <person name="Hubbard S.S."/>
            <person name="Banfield J.F."/>
        </authorList>
    </citation>
    <scope>NUCLEOTIDE SEQUENCE [LARGE SCALE GENOMIC DNA]</scope>
</reference>
<evidence type="ECO:0000256" key="6">
    <source>
        <dbReference type="ARBA" id="ARBA00022763"/>
    </source>
</evidence>
<dbReference type="InterPro" id="IPR012337">
    <property type="entry name" value="RNaseH-like_sf"/>
</dbReference>
<evidence type="ECO:0000313" key="15">
    <source>
        <dbReference type="EMBL" id="OGY64096.1"/>
    </source>
</evidence>
<evidence type="ECO:0000256" key="12">
    <source>
        <dbReference type="ARBA" id="ARBA00029354"/>
    </source>
</evidence>
<feature type="active site" evidence="13">
    <location>
        <position position="64"/>
    </location>
</feature>
<comment type="subunit">
    <text evidence="13">Homodimer which binds Holliday junction (HJ) DNA. The HJ becomes 2-fold symmetrical on binding to RuvC with unstacked arms; it has a different conformation from HJ DNA in complex with RuvA. In the full resolvosome a probable DNA-RuvA(4)-RuvB(12)-RuvC(2) complex forms which resolves the HJ.</text>
</comment>
<dbReference type="FunFam" id="3.30.420.10:FF:000002">
    <property type="entry name" value="Crossover junction endodeoxyribonuclease RuvC"/>
    <property type="match status" value="1"/>
</dbReference>
<dbReference type="NCBIfam" id="TIGR00228">
    <property type="entry name" value="ruvC"/>
    <property type="match status" value="1"/>
</dbReference>
<dbReference type="GO" id="GO:0048476">
    <property type="term" value="C:Holliday junction resolvase complex"/>
    <property type="evidence" value="ECO:0007669"/>
    <property type="project" value="UniProtKB-UniRule"/>
</dbReference>
<dbReference type="EMBL" id="MHJG01000009">
    <property type="protein sequence ID" value="OGY64096.1"/>
    <property type="molecule type" value="Genomic_DNA"/>
</dbReference>
<gene>
    <name evidence="13" type="primary">ruvC</name>
    <name evidence="15" type="ORF">A3B92_00940</name>
</gene>
<feature type="active site" evidence="13">
    <location>
        <position position="7"/>
    </location>
</feature>
<dbReference type="Pfam" id="PF02075">
    <property type="entry name" value="RuvC"/>
    <property type="match status" value="1"/>
</dbReference>
<evidence type="ECO:0000256" key="1">
    <source>
        <dbReference type="ARBA" id="ARBA00009518"/>
    </source>
</evidence>
<accession>A0A1G1ZJ22</accession>
<keyword evidence="9 13" id="KW-0238">DNA-binding</keyword>
<feature type="binding site" evidence="13">
    <location>
        <position position="64"/>
    </location>
    <ligand>
        <name>Mg(2+)</name>
        <dbReference type="ChEBI" id="CHEBI:18420"/>
        <label>2</label>
    </ligand>
</feature>